<dbReference type="Proteomes" id="UP000218796">
    <property type="component" value="Unassembled WGS sequence"/>
</dbReference>
<feature type="domain" description="Alpha/beta hydrolase fold-3" evidence="3">
    <location>
        <begin position="71"/>
        <end position="276"/>
    </location>
</feature>
<evidence type="ECO:0000256" key="2">
    <source>
        <dbReference type="ARBA" id="ARBA00022801"/>
    </source>
</evidence>
<dbReference type="PANTHER" id="PTHR48081">
    <property type="entry name" value="AB HYDROLASE SUPERFAMILY PROTEIN C4A8.06C"/>
    <property type="match status" value="1"/>
</dbReference>
<name>A0A2A2MHN4_9GAMM</name>
<dbReference type="Gene3D" id="3.40.50.1820">
    <property type="entry name" value="alpha/beta hydrolase"/>
    <property type="match status" value="1"/>
</dbReference>
<gene>
    <name evidence="4" type="ORF">CJD50_03965</name>
</gene>
<dbReference type="PROSITE" id="PS01173">
    <property type="entry name" value="LIPASE_GDXG_HIS"/>
    <property type="match status" value="1"/>
</dbReference>
<proteinExistence type="inferred from homology"/>
<dbReference type="OrthoDB" id="9806180at2"/>
<comment type="similarity">
    <text evidence="1">Belongs to the 'GDXG' lipolytic enzyme family.</text>
</comment>
<dbReference type="RefSeq" id="WP_039187618.1">
    <property type="nucleotide sequence ID" value="NZ_CALECD010000079.1"/>
</dbReference>
<keyword evidence="2 4" id="KW-0378">Hydrolase</keyword>
<dbReference type="GO" id="GO:0004806">
    <property type="term" value="F:triacylglycerol lipase activity"/>
    <property type="evidence" value="ECO:0007669"/>
    <property type="project" value="TreeGrafter"/>
</dbReference>
<dbReference type="PANTHER" id="PTHR48081:SF30">
    <property type="entry name" value="ACETYL-HYDROLASE LIPR-RELATED"/>
    <property type="match status" value="1"/>
</dbReference>
<evidence type="ECO:0000313" key="5">
    <source>
        <dbReference type="Proteomes" id="UP000218796"/>
    </source>
</evidence>
<evidence type="ECO:0000313" key="4">
    <source>
        <dbReference type="EMBL" id="PAV98626.1"/>
    </source>
</evidence>
<reference evidence="4 5" key="1">
    <citation type="submission" date="2017-08" db="EMBL/GenBank/DDBJ databases">
        <title>Draft Genome Sequence of Hafnia alvei CITHA-6 Isolated from Raw Bovine Milk.</title>
        <authorList>
            <person name="Culligan E.P."/>
            <person name="Mcsweeney A."/>
            <person name="O'Doherty C."/>
            <person name="Gleeson E."/>
            <person name="O'Riordan D."/>
            <person name="Sleator R.D."/>
        </authorList>
    </citation>
    <scope>NUCLEOTIDE SEQUENCE [LARGE SCALE GENOMIC DNA]</scope>
    <source>
        <strain evidence="4 5">CITHA-6</strain>
    </source>
</reference>
<dbReference type="AlphaFoldDB" id="A0A2A2MHN4"/>
<keyword evidence="5" id="KW-1185">Reference proteome</keyword>
<comment type="caution">
    <text evidence="4">The sequence shown here is derived from an EMBL/GenBank/DDBJ whole genome shotgun (WGS) entry which is preliminary data.</text>
</comment>
<evidence type="ECO:0000259" key="3">
    <source>
        <dbReference type="Pfam" id="PF07859"/>
    </source>
</evidence>
<dbReference type="InterPro" id="IPR050300">
    <property type="entry name" value="GDXG_lipolytic_enzyme"/>
</dbReference>
<dbReference type="EMBL" id="NQMS01000001">
    <property type="protein sequence ID" value="PAV98626.1"/>
    <property type="molecule type" value="Genomic_DNA"/>
</dbReference>
<organism evidence="4 5">
    <name type="scientific">Hafnia paralvei</name>
    <dbReference type="NCBI Taxonomy" id="546367"/>
    <lineage>
        <taxon>Bacteria</taxon>
        <taxon>Pseudomonadati</taxon>
        <taxon>Pseudomonadota</taxon>
        <taxon>Gammaproteobacteria</taxon>
        <taxon>Enterobacterales</taxon>
        <taxon>Hafniaceae</taxon>
        <taxon>Hafnia</taxon>
    </lineage>
</organism>
<dbReference type="Pfam" id="PF07859">
    <property type="entry name" value="Abhydrolase_3"/>
    <property type="match status" value="1"/>
</dbReference>
<dbReference type="KEGG" id="hpar:AL518_16800"/>
<protein>
    <submittedName>
        <fullName evidence="4">Alpha/beta hydrolase</fullName>
    </submittedName>
</protein>
<dbReference type="SUPFAM" id="SSF53474">
    <property type="entry name" value="alpha/beta-Hydrolases"/>
    <property type="match status" value="1"/>
</dbReference>
<dbReference type="InterPro" id="IPR013094">
    <property type="entry name" value="AB_hydrolase_3"/>
</dbReference>
<evidence type="ECO:0000256" key="1">
    <source>
        <dbReference type="ARBA" id="ARBA00010515"/>
    </source>
</evidence>
<dbReference type="InterPro" id="IPR029058">
    <property type="entry name" value="AB_hydrolase_fold"/>
</dbReference>
<dbReference type="InterPro" id="IPR002168">
    <property type="entry name" value="Lipase_GDXG_HIS_AS"/>
</dbReference>
<accession>A0A2A2MHN4</accession>
<sequence>MRSLKSHLFKFVIKRHFAQADLSDVATVRKQMDELGERMPLANGVRLSSVELSGIYAEWLTPENACADAVILYLHGGAYHMGSCSSHRSMASFIADAAKIPLLLIDYRLAPESPYPAALDDAETVYRWLCVQPNINTKRIFLMGDSAGGGLALALALRIKSISTLPRPAAIAVLSPWVDLTMSGESVKTRLKRDPFFAPHIQQASHCVNAYCGSTPLTNPDVSPLFGQLEGLPPLLIQVGSEEILFSDAQRLAEKAQKSGSEVLFSYWQGMWHVWQYLVPRMKESRMAIAEVGNFYRRYLK</sequence>